<dbReference type="PANTHER" id="PTHR10778:SF4">
    <property type="entry name" value="NUCLEOTIDE SUGAR TRANSPORTER SLC35B4"/>
    <property type="match status" value="1"/>
</dbReference>
<dbReference type="Proteomes" id="UP000078561">
    <property type="component" value="Unassembled WGS sequence"/>
</dbReference>
<feature type="transmembrane region" description="Helical" evidence="7">
    <location>
        <begin position="206"/>
        <end position="222"/>
    </location>
</feature>
<comment type="subcellular location">
    <subcellularLocation>
        <location evidence="1">Endomembrane system</location>
        <topology evidence="1">Multi-pass membrane protein</topology>
    </subcellularLocation>
</comment>
<feature type="transmembrane region" description="Helical" evidence="7">
    <location>
        <begin position="328"/>
        <end position="345"/>
    </location>
</feature>
<evidence type="ECO:0000313" key="9">
    <source>
        <dbReference type="Proteomes" id="UP000078561"/>
    </source>
</evidence>
<dbReference type="Pfam" id="PF08449">
    <property type="entry name" value="UAA"/>
    <property type="match status" value="1"/>
</dbReference>
<dbReference type="GO" id="GO:0005789">
    <property type="term" value="C:endoplasmic reticulum membrane"/>
    <property type="evidence" value="ECO:0007669"/>
    <property type="project" value="TreeGrafter"/>
</dbReference>
<keyword evidence="3" id="KW-0762">Sugar transport</keyword>
<dbReference type="GO" id="GO:0000139">
    <property type="term" value="C:Golgi membrane"/>
    <property type="evidence" value="ECO:0007669"/>
    <property type="project" value="TreeGrafter"/>
</dbReference>
<dbReference type="SUPFAM" id="SSF103481">
    <property type="entry name" value="Multidrug resistance efflux transporter EmrE"/>
    <property type="match status" value="1"/>
</dbReference>
<feature type="transmembrane region" description="Helical" evidence="7">
    <location>
        <begin position="303"/>
        <end position="322"/>
    </location>
</feature>
<keyword evidence="2" id="KW-0813">Transport</keyword>
<reference evidence="8" key="1">
    <citation type="submission" date="2016-04" db="EMBL/GenBank/DDBJ databases">
        <authorList>
            <person name="Evans L.H."/>
            <person name="Alamgir A."/>
            <person name="Owens N."/>
            <person name="Weber N.D."/>
            <person name="Virtaneva K."/>
            <person name="Barbian K."/>
            <person name="Babar A."/>
            <person name="Rosenke K."/>
        </authorList>
    </citation>
    <scope>NUCLEOTIDE SEQUENCE [LARGE SCALE GENOMIC DNA]</scope>
    <source>
        <strain evidence="8">CBS 101.48</strain>
    </source>
</reference>
<evidence type="ECO:0000256" key="3">
    <source>
        <dbReference type="ARBA" id="ARBA00022597"/>
    </source>
</evidence>
<dbReference type="OrthoDB" id="999962at2759"/>
<keyword evidence="5 7" id="KW-1133">Transmembrane helix</keyword>
<dbReference type="STRING" id="4829.A0A170ANI9"/>
<proteinExistence type="predicted"/>
<protein>
    <recommendedName>
        <fullName evidence="10">UAA transporter</fullName>
    </recommendedName>
</protein>
<evidence type="ECO:0000256" key="4">
    <source>
        <dbReference type="ARBA" id="ARBA00022692"/>
    </source>
</evidence>
<evidence type="ECO:0000256" key="7">
    <source>
        <dbReference type="SAM" id="Phobius"/>
    </source>
</evidence>
<dbReference type="InterPro" id="IPR013657">
    <property type="entry name" value="SCL35B1-4/HUT1"/>
</dbReference>
<accession>A0A170ANI9</accession>
<dbReference type="GO" id="GO:0005462">
    <property type="term" value="F:UDP-N-acetylglucosamine transmembrane transporter activity"/>
    <property type="evidence" value="ECO:0007669"/>
    <property type="project" value="TreeGrafter"/>
</dbReference>
<evidence type="ECO:0008006" key="10">
    <source>
        <dbReference type="Google" id="ProtNLM"/>
    </source>
</evidence>
<gene>
    <name evidence="8" type="primary">ABSGL_13525.1 scaffold 14267</name>
</gene>
<feature type="transmembrane region" description="Helical" evidence="7">
    <location>
        <begin position="12"/>
        <end position="32"/>
    </location>
</feature>
<feature type="transmembrane region" description="Helical" evidence="7">
    <location>
        <begin position="137"/>
        <end position="154"/>
    </location>
</feature>
<evidence type="ECO:0000256" key="1">
    <source>
        <dbReference type="ARBA" id="ARBA00004127"/>
    </source>
</evidence>
<feature type="transmembrane region" description="Helical" evidence="7">
    <location>
        <begin position="112"/>
        <end position="130"/>
    </location>
</feature>
<feature type="transmembrane region" description="Helical" evidence="7">
    <location>
        <begin position="81"/>
        <end position="106"/>
    </location>
</feature>
<keyword evidence="9" id="KW-1185">Reference proteome</keyword>
<dbReference type="OMA" id="NPFTGWH"/>
<evidence type="ECO:0000256" key="5">
    <source>
        <dbReference type="ARBA" id="ARBA00022989"/>
    </source>
</evidence>
<dbReference type="InParanoid" id="A0A170ANI9"/>
<dbReference type="FunCoup" id="A0A170ANI9">
    <property type="interactions" value="165"/>
</dbReference>
<evidence type="ECO:0000256" key="6">
    <source>
        <dbReference type="ARBA" id="ARBA00023136"/>
    </source>
</evidence>
<dbReference type="PANTHER" id="PTHR10778">
    <property type="entry name" value="SOLUTE CARRIER FAMILY 35 MEMBER B"/>
    <property type="match status" value="1"/>
</dbReference>
<evidence type="ECO:0000313" key="8">
    <source>
        <dbReference type="EMBL" id="SAM07867.1"/>
    </source>
</evidence>
<evidence type="ECO:0000256" key="2">
    <source>
        <dbReference type="ARBA" id="ARBA00022448"/>
    </source>
</evidence>
<dbReference type="AlphaFoldDB" id="A0A170ANI9"/>
<keyword evidence="4 7" id="KW-0812">Transmembrane</keyword>
<feature type="transmembrane region" description="Helical" evidence="7">
    <location>
        <begin position="174"/>
        <end position="194"/>
    </location>
</feature>
<organism evidence="8">
    <name type="scientific">Absidia glauca</name>
    <name type="common">Pin mould</name>
    <dbReference type="NCBI Taxonomy" id="4829"/>
    <lineage>
        <taxon>Eukaryota</taxon>
        <taxon>Fungi</taxon>
        <taxon>Fungi incertae sedis</taxon>
        <taxon>Mucoromycota</taxon>
        <taxon>Mucoromycotina</taxon>
        <taxon>Mucoromycetes</taxon>
        <taxon>Mucorales</taxon>
        <taxon>Cunninghamellaceae</taxon>
        <taxon>Absidia</taxon>
    </lineage>
</organism>
<dbReference type="InterPro" id="IPR037185">
    <property type="entry name" value="EmrE-like"/>
</dbReference>
<keyword evidence="6 7" id="KW-0472">Membrane</keyword>
<dbReference type="GO" id="GO:0005464">
    <property type="term" value="F:UDP-xylose transmembrane transporter activity"/>
    <property type="evidence" value="ECO:0007669"/>
    <property type="project" value="TreeGrafter"/>
</dbReference>
<name>A0A170ANI9_ABSGL</name>
<dbReference type="EMBL" id="LT554871">
    <property type="protein sequence ID" value="SAM07867.1"/>
    <property type="molecule type" value="Genomic_DNA"/>
</dbReference>
<sequence>MTTSPSTIAQIIAPELLVILSLIFGGCCSNVFALEVLVTDAPKSGNLVTFAQFAFVSLEGLRHQIEWGTFGPRFKKTVVPLTNWIALVILFFTVSVLNNLALGYHISVPLHIIFRSGGLIVNMVMGAVVLGKRYSKGQIVGVLCVTAGVILATLDNVNSTSQEEAGSTADFVTGISLLIVAMILSAGMGLFQEVTYKKYGKQWREGLFYTHFLALPFFLMFYKDIQSQVELYSQTASAPLLSVFDQVPLLNHVFEMIPSSIAGLLNTVMVPKLWAYLCLNMVTQYVCIAGVNRMTASCTSLTLNLVLNLRKFTSLLISIVYFDNAFGIGAQVGSLMVIVGTLIYTRSGPKKSTPVTEDTARKTS</sequence>